<dbReference type="Proteomes" id="UP000799779">
    <property type="component" value="Unassembled WGS sequence"/>
</dbReference>
<reference evidence="5" key="1">
    <citation type="journal article" date="2020" name="Stud. Mycol.">
        <title>101 Dothideomycetes genomes: a test case for predicting lifestyles and emergence of pathogens.</title>
        <authorList>
            <person name="Haridas S."/>
            <person name="Albert R."/>
            <person name="Binder M."/>
            <person name="Bloem J."/>
            <person name="Labutti K."/>
            <person name="Salamov A."/>
            <person name="Andreopoulos B."/>
            <person name="Baker S."/>
            <person name="Barry K."/>
            <person name="Bills G."/>
            <person name="Bluhm B."/>
            <person name="Cannon C."/>
            <person name="Castanera R."/>
            <person name="Culley D."/>
            <person name="Daum C."/>
            <person name="Ezra D."/>
            <person name="Gonzalez J."/>
            <person name="Henrissat B."/>
            <person name="Kuo A."/>
            <person name="Liang C."/>
            <person name="Lipzen A."/>
            <person name="Lutzoni F."/>
            <person name="Magnuson J."/>
            <person name="Mondo S."/>
            <person name="Nolan M."/>
            <person name="Ohm R."/>
            <person name="Pangilinan J."/>
            <person name="Park H.-J."/>
            <person name="Ramirez L."/>
            <person name="Alfaro M."/>
            <person name="Sun H."/>
            <person name="Tritt A."/>
            <person name="Yoshinaga Y."/>
            <person name="Zwiers L.-H."/>
            <person name="Turgeon B."/>
            <person name="Goodwin S."/>
            <person name="Spatafora J."/>
            <person name="Crous P."/>
            <person name="Grigoriev I."/>
        </authorList>
    </citation>
    <scope>NUCLEOTIDE SEQUENCE</scope>
    <source>
        <strain evidence="5">CBS 123094</strain>
    </source>
</reference>
<proteinExistence type="inferred from homology"/>
<dbReference type="InterPro" id="IPR017937">
    <property type="entry name" value="Thioredoxin_CS"/>
</dbReference>
<organism evidence="5 6">
    <name type="scientific">Amniculicola lignicola CBS 123094</name>
    <dbReference type="NCBI Taxonomy" id="1392246"/>
    <lineage>
        <taxon>Eukaryota</taxon>
        <taxon>Fungi</taxon>
        <taxon>Dikarya</taxon>
        <taxon>Ascomycota</taxon>
        <taxon>Pezizomycotina</taxon>
        <taxon>Dothideomycetes</taxon>
        <taxon>Pleosporomycetidae</taxon>
        <taxon>Pleosporales</taxon>
        <taxon>Amniculicolaceae</taxon>
        <taxon>Amniculicola</taxon>
    </lineage>
</organism>
<keyword evidence="6" id="KW-1185">Reference proteome</keyword>
<sequence length="167" mass="18433">MPTEISSPLHLRTLLSSTDYVVVDFYASWCPPCKAIAPFYGSLDTTNSAPGKLQFVKVNVDEQQDIARQYGITAMPTFLVLKGKGSGKVEKTIRGADTRSLKGAVDEVVKELRNVEIEKAREEARREKEKEKEAEKAKEGGKEEGEEKTVSGSYGMIGGNNWKMSLT</sequence>
<dbReference type="OrthoDB" id="19690at2759"/>
<dbReference type="AlphaFoldDB" id="A0A6A5WQQ0"/>
<name>A0A6A5WQQ0_9PLEO</name>
<feature type="domain" description="Thioredoxin" evidence="4">
    <location>
        <begin position="1"/>
        <end position="110"/>
    </location>
</feature>
<comment type="similarity">
    <text evidence="1">Belongs to the thioredoxin family.</text>
</comment>
<evidence type="ECO:0000259" key="4">
    <source>
        <dbReference type="PROSITE" id="PS51352"/>
    </source>
</evidence>
<dbReference type="SUPFAM" id="SSF52833">
    <property type="entry name" value="Thioredoxin-like"/>
    <property type="match status" value="1"/>
</dbReference>
<accession>A0A6A5WQQ0</accession>
<dbReference type="PROSITE" id="PS51352">
    <property type="entry name" value="THIOREDOXIN_2"/>
    <property type="match status" value="1"/>
</dbReference>
<feature type="region of interest" description="Disordered" evidence="3">
    <location>
        <begin position="120"/>
        <end position="167"/>
    </location>
</feature>
<evidence type="ECO:0000313" key="5">
    <source>
        <dbReference type="EMBL" id="KAF2004183.1"/>
    </source>
</evidence>
<dbReference type="CDD" id="cd02947">
    <property type="entry name" value="TRX_family"/>
    <property type="match status" value="1"/>
</dbReference>
<dbReference type="PROSITE" id="PS00194">
    <property type="entry name" value="THIOREDOXIN_1"/>
    <property type="match status" value="1"/>
</dbReference>
<evidence type="ECO:0000313" key="6">
    <source>
        <dbReference type="Proteomes" id="UP000799779"/>
    </source>
</evidence>
<evidence type="ECO:0000256" key="3">
    <source>
        <dbReference type="SAM" id="MobiDB-lite"/>
    </source>
</evidence>
<evidence type="ECO:0000256" key="2">
    <source>
        <dbReference type="ARBA" id="ARBA00023157"/>
    </source>
</evidence>
<dbReference type="InterPro" id="IPR036249">
    <property type="entry name" value="Thioredoxin-like_sf"/>
</dbReference>
<dbReference type="EMBL" id="ML977568">
    <property type="protein sequence ID" value="KAF2004183.1"/>
    <property type="molecule type" value="Genomic_DNA"/>
</dbReference>
<dbReference type="PANTHER" id="PTHR46115">
    <property type="entry name" value="THIOREDOXIN-LIKE PROTEIN 1"/>
    <property type="match status" value="1"/>
</dbReference>
<keyword evidence="2" id="KW-1015">Disulfide bond</keyword>
<evidence type="ECO:0000256" key="1">
    <source>
        <dbReference type="ARBA" id="ARBA00008987"/>
    </source>
</evidence>
<feature type="compositionally biased region" description="Basic and acidic residues" evidence="3">
    <location>
        <begin position="120"/>
        <end position="149"/>
    </location>
</feature>
<dbReference type="Gene3D" id="3.40.30.10">
    <property type="entry name" value="Glutaredoxin"/>
    <property type="match status" value="1"/>
</dbReference>
<protein>
    <submittedName>
        <fullName evidence="5">Thioredoxin-like protein</fullName>
    </submittedName>
</protein>
<dbReference type="Pfam" id="PF00085">
    <property type="entry name" value="Thioredoxin"/>
    <property type="match status" value="1"/>
</dbReference>
<dbReference type="PRINTS" id="PR00421">
    <property type="entry name" value="THIOREDOXIN"/>
</dbReference>
<gene>
    <name evidence="5" type="ORF">P154DRAFT_49957</name>
</gene>
<dbReference type="InterPro" id="IPR013766">
    <property type="entry name" value="Thioredoxin_domain"/>
</dbReference>